<dbReference type="OrthoDB" id="9758603at2"/>
<evidence type="ECO:0000256" key="5">
    <source>
        <dbReference type="ARBA" id="ARBA00023295"/>
    </source>
</evidence>
<sequence>MPSPSRLASAHVAASYPLAPLTWEVGFTKDPSVPPAELVPAVVPGAVQLDWARAKGLPDYTVADNFRQFRFAEDVYWVYRTRLDLPKAGPGERLYFFCGGVDYRFRVYLNGELFHDQEGMFTPFEIDLTDRAKQGDELSIVIFPAPKATPTPEDRTQARLSNKPPVSYGWDWHPRLIPCGIWQETGIQLRPARHFRAVDFRYRLSDDLTAADLDVRIETSDPGAGGASYRLLDPDGSEVVSSATPEARLAGIRLWWPSGEGKPELYTLEVLLDGAVVHTRKVGFRRVRLVMHEGAWDEPARFPKSRSRPPVTLEVNGRTIFARGSNWVCPEIFPGIIDEGVYRPLLELAKGAHFNLLRTWGGAIINKEAFYEICDELGLMVWTEFHLACNLYEGEPNYLRVLEQEAESTIRRVRQHPSLAFWCGGNELFNVWSGMTDQSLPLRLLNKLTYELDRDTPFLPTAPVDGMGHGDYRFRDEHGREPHQIFASASNTAYSEFGCPGPSDVAYLKTFIPEAELFPPRKGTAWQTHHGFGAWNMDPGSWLCEATIAHYFGPASSLEELVERGQLLQCEGYKFIFEEARRQKPVCSMALNWCFNEPWPSAANNNIVSWPHRPKPAYHAVKAACRPALASARAPRFGWMSGEEFRADLFVLNDSPERVAAGTVEARLVLAGRSVALVQWSFPDLEPGRNTKGPTLSFVLPRFEGNTFRLELGVAGRAELDSSYTFACTNVAERRKPAPGERFLNG</sequence>
<evidence type="ECO:0000256" key="1">
    <source>
        <dbReference type="ARBA" id="ARBA00000829"/>
    </source>
</evidence>
<dbReference type="SUPFAM" id="SSF49785">
    <property type="entry name" value="Galactose-binding domain-like"/>
    <property type="match status" value="1"/>
</dbReference>
<dbReference type="InterPro" id="IPR008979">
    <property type="entry name" value="Galactose-bd-like_sf"/>
</dbReference>
<evidence type="ECO:0000259" key="6">
    <source>
        <dbReference type="Pfam" id="PF00703"/>
    </source>
</evidence>
<organism evidence="8 9">
    <name type="scientific">Sorangium cellulosum</name>
    <name type="common">Polyangium cellulosum</name>
    <dbReference type="NCBI Taxonomy" id="56"/>
    <lineage>
        <taxon>Bacteria</taxon>
        <taxon>Pseudomonadati</taxon>
        <taxon>Myxococcota</taxon>
        <taxon>Polyangia</taxon>
        <taxon>Polyangiales</taxon>
        <taxon>Polyangiaceae</taxon>
        <taxon>Sorangium</taxon>
    </lineage>
</organism>
<dbReference type="Gene3D" id="2.60.40.10">
    <property type="entry name" value="Immunoglobulins"/>
    <property type="match status" value="1"/>
</dbReference>
<dbReference type="GO" id="GO:0005975">
    <property type="term" value="P:carbohydrate metabolic process"/>
    <property type="evidence" value="ECO:0007669"/>
    <property type="project" value="InterPro"/>
</dbReference>
<gene>
    <name evidence="8" type="ORF">SOCE26_087970</name>
</gene>
<dbReference type="GO" id="GO:0004567">
    <property type="term" value="F:beta-mannosidase activity"/>
    <property type="evidence" value="ECO:0007669"/>
    <property type="project" value="UniProtKB-EC"/>
</dbReference>
<evidence type="ECO:0000256" key="4">
    <source>
        <dbReference type="ARBA" id="ARBA00022801"/>
    </source>
</evidence>
<dbReference type="Gene3D" id="2.60.120.260">
    <property type="entry name" value="Galactose-binding domain-like"/>
    <property type="match status" value="1"/>
</dbReference>
<feature type="domain" description="Glycoside hydrolase family 2 immunoglobulin-like beta-sandwich" evidence="6">
    <location>
        <begin position="194"/>
        <end position="285"/>
    </location>
</feature>
<keyword evidence="4" id="KW-0378">Hydrolase</keyword>
<protein>
    <recommendedName>
        <fullName evidence="3">beta-mannosidase</fullName>
        <ecNumber evidence="3">3.2.1.25</ecNumber>
    </recommendedName>
</protein>
<dbReference type="PANTHER" id="PTHR43730">
    <property type="entry name" value="BETA-MANNOSIDASE"/>
    <property type="match status" value="1"/>
</dbReference>
<evidence type="ECO:0000313" key="8">
    <source>
        <dbReference type="EMBL" id="AUX47279.1"/>
    </source>
</evidence>
<comment type="catalytic activity">
    <reaction evidence="1">
        <text>Hydrolysis of terminal, non-reducing beta-D-mannose residues in beta-D-mannosides.</text>
        <dbReference type="EC" id="3.2.1.25"/>
    </reaction>
</comment>
<dbReference type="Proteomes" id="UP000238348">
    <property type="component" value="Chromosome"/>
</dbReference>
<dbReference type="SUPFAM" id="SSF51445">
    <property type="entry name" value="(Trans)glycosidases"/>
    <property type="match status" value="1"/>
</dbReference>
<proteinExistence type="inferred from homology"/>
<dbReference type="GO" id="GO:0006516">
    <property type="term" value="P:glycoprotein catabolic process"/>
    <property type="evidence" value="ECO:0007669"/>
    <property type="project" value="TreeGrafter"/>
</dbReference>
<dbReference type="InterPro" id="IPR050887">
    <property type="entry name" value="Beta-mannosidase_GH2"/>
</dbReference>
<reference evidence="8 9" key="1">
    <citation type="submission" date="2015-09" db="EMBL/GenBank/DDBJ databases">
        <title>Sorangium comparison.</title>
        <authorList>
            <person name="Zaburannyi N."/>
            <person name="Bunk B."/>
            <person name="Overmann J."/>
            <person name="Mueller R."/>
        </authorList>
    </citation>
    <scope>NUCLEOTIDE SEQUENCE [LARGE SCALE GENOMIC DNA]</scope>
    <source>
        <strain evidence="8 9">So ce26</strain>
    </source>
</reference>
<dbReference type="AlphaFoldDB" id="A0A2L0F762"/>
<feature type="domain" description="Beta-mannosidase-like galactose-binding" evidence="7">
    <location>
        <begin position="37"/>
        <end position="183"/>
    </location>
</feature>
<dbReference type="RefSeq" id="WP_104985319.1">
    <property type="nucleotide sequence ID" value="NZ_CP012673.1"/>
</dbReference>
<dbReference type="Pfam" id="PF00703">
    <property type="entry name" value="Glyco_hydro_2"/>
    <property type="match status" value="1"/>
</dbReference>
<dbReference type="InterPro" id="IPR013783">
    <property type="entry name" value="Ig-like_fold"/>
</dbReference>
<accession>A0A2L0F762</accession>
<name>A0A2L0F762_SORCE</name>
<dbReference type="EC" id="3.2.1.25" evidence="3"/>
<dbReference type="InterPro" id="IPR054593">
    <property type="entry name" value="Beta-mannosidase-like_N2"/>
</dbReference>
<evidence type="ECO:0000256" key="2">
    <source>
        <dbReference type="ARBA" id="ARBA00007401"/>
    </source>
</evidence>
<dbReference type="InterPro" id="IPR006102">
    <property type="entry name" value="Ig-like_GH2"/>
</dbReference>
<evidence type="ECO:0000313" key="9">
    <source>
        <dbReference type="Proteomes" id="UP000238348"/>
    </source>
</evidence>
<evidence type="ECO:0000256" key="3">
    <source>
        <dbReference type="ARBA" id="ARBA00012754"/>
    </source>
</evidence>
<dbReference type="InterPro" id="IPR017853">
    <property type="entry name" value="GH"/>
</dbReference>
<dbReference type="Gene3D" id="3.20.20.80">
    <property type="entry name" value="Glycosidases"/>
    <property type="match status" value="1"/>
</dbReference>
<evidence type="ECO:0000259" key="7">
    <source>
        <dbReference type="Pfam" id="PF22666"/>
    </source>
</evidence>
<dbReference type="PANTHER" id="PTHR43730:SF1">
    <property type="entry name" value="BETA-MANNOSIDASE"/>
    <property type="match status" value="1"/>
</dbReference>
<comment type="similarity">
    <text evidence="2">Belongs to the glycosyl hydrolase 2 family.</text>
</comment>
<dbReference type="InterPro" id="IPR036156">
    <property type="entry name" value="Beta-gal/glucu_dom_sf"/>
</dbReference>
<dbReference type="SUPFAM" id="SSF49303">
    <property type="entry name" value="beta-Galactosidase/glucuronidase domain"/>
    <property type="match status" value="1"/>
</dbReference>
<dbReference type="Pfam" id="PF22666">
    <property type="entry name" value="Glyco_hydro_2_N2"/>
    <property type="match status" value="1"/>
</dbReference>
<dbReference type="EMBL" id="CP012673">
    <property type="protein sequence ID" value="AUX47279.1"/>
    <property type="molecule type" value="Genomic_DNA"/>
</dbReference>
<keyword evidence="5" id="KW-0326">Glycosidase</keyword>